<dbReference type="GO" id="GO:0071889">
    <property type="term" value="F:14-3-3 protein binding"/>
    <property type="evidence" value="ECO:0007669"/>
    <property type="project" value="UniProtKB-ARBA"/>
</dbReference>
<proteinExistence type="evidence at transcript level"/>
<name>A0A6A7G6Q1_9CRUS</name>
<evidence type="ECO:0000313" key="4">
    <source>
        <dbReference type="EMBL" id="LAC26149.1"/>
    </source>
</evidence>
<dbReference type="Pfam" id="PF00566">
    <property type="entry name" value="RabGAP-TBC"/>
    <property type="match status" value="1"/>
</dbReference>
<dbReference type="InterPro" id="IPR000195">
    <property type="entry name" value="Rab-GAP-TBC_dom"/>
</dbReference>
<organism evidence="4">
    <name type="scientific">Hirondellea gigas</name>
    <dbReference type="NCBI Taxonomy" id="1518452"/>
    <lineage>
        <taxon>Eukaryota</taxon>
        <taxon>Metazoa</taxon>
        <taxon>Ecdysozoa</taxon>
        <taxon>Arthropoda</taxon>
        <taxon>Crustacea</taxon>
        <taxon>Multicrustacea</taxon>
        <taxon>Malacostraca</taxon>
        <taxon>Eumalacostraca</taxon>
        <taxon>Peracarida</taxon>
        <taxon>Amphipoda</taxon>
        <taxon>Amphilochidea</taxon>
        <taxon>Lysianassida</taxon>
        <taxon>Lysianassidira</taxon>
        <taxon>Lysianassoidea</taxon>
        <taxon>Lysianassidae</taxon>
        <taxon>Hirondellea</taxon>
    </lineage>
</organism>
<dbReference type="AlphaFoldDB" id="A0A6A7G6Q1"/>
<comment type="function">
    <text evidence="2">May act as a GTPase-activating protein for Rab family protein(s).</text>
</comment>
<dbReference type="PANTHER" id="PTHR22957:SF26">
    <property type="entry name" value="LD44506P"/>
    <property type="match status" value="1"/>
</dbReference>
<dbReference type="PROSITE" id="PS50086">
    <property type="entry name" value="TBC_RABGAP"/>
    <property type="match status" value="1"/>
</dbReference>
<evidence type="ECO:0000259" key="3">
    <source>
        <dbReference type="PROSITE" id="PS50086"/>
    </source>
</evidence>
<dbReference type="FunFam" id="1.10.472.80:FF:000001">
    <property type="entry name" value="TBC1 domain family member 22B"/>
    <property type="match status" value="1"/>
</dbReference>
<dbReference type="SUPFAM" id="SSF47923">
    <property type="entry name" value="Ypt/Rab-GAP domain of gyp1p"/>
    <property type="match status" value="2"/>
</dbReference>
<dbReference type="InterPro" id="IPR035969">
    <property type="entry name" value="Rab-GAP_TBC_sf"/>
</dbReference>
<evidence type="ECO:0000256" key="1">
    <source>
        <dbReference type="ARBA" id="ARBA00022468"/>
    </source>
</evidence>
<evidence type="ECO:0000256" key="2">
    <source>
        <dbReference type="ARBA" id="ARBA00043879"/>
    </source>
</evidence>
<dbReference type="GO" id="GO:0005096">
    <property type="term" value="F:GTPase activator activity"/>
    <property type="evidence" value="ECO:0007669"/>
    <property type="project" value="UniProtKB-KW"/>
</dbReference>
<accession>A0A6A7G6Q1</accession>
<dbReference type="Gene3D" id="1.10.472.80">
    <property type="entry name" value="Ypt/Rab-GAP domain of gyp1p, domain 3"/>
    <property type="match status" value="1"/>
</dbReference>
<dbReference type="EMBL" id="IACT01007028">
    <property type="protein sequence ID" value="LAC26149.1"/>
    <property type="molecule type" value="mRNA"/>
</dbReference>
<keyword evidence="1" id="KW-0343">GTPase activation</keyword>
<feature type="domain" description="Rab-GAP TBC" evidence="3">
    <location>
        <begin position="18"/>
        <end position="244"/>
    </location>
</feature>
<protein>
    <submittedName>
        <fullName evidence="4">Ypt/Rab-GAP domain of gyp1p superfamily protein isoform 1</fullName>
    </submittedName>
</protein>
<sequence length="315" mass="37349">MEARNLDLELLRKLCWKGIPPFLRTRAWKLLLGYLPSNLERRVPTLKKRRGEYRGFIDIFYNIDPSQRTEQEQKIYTQIVADVPRTNPEMPLFQEKCMQQCLTRVLYIWSIRHPATGYVQGINDLATPFIYLFFGDALGRDFSKKCADLDDKEFFNIEADTFWCLSKLLEGIQDHYIFAQPGLQRMVFKLKELIHRHDEPLHDHLQNNNLMFIQFAFRWMNCLLLREIPLHLIIRLWDTYLSSGDQPGLTGFHIYTCAALIEKYSSKLLKLDFQELVIFLQHIPTHQWNVQDIESLVSQAYILQSLYHDAQSHLR</sequence>
<dbReference type="Gene3D" id="1.10.8.270">
    <property type="entry name" value="putative rabgap domain of human tbc1 domain family member 14 like domains"/>
    <property type="match status" value="1"/>
</dbReference>
<dbReference type="FunFam" id="1.10.8.270:FF:000004">
    <property type="entry name" value="TBC1 domain family, member 22B"/>
    <property type="match status" value="1"/>
</dbReference>
<reference evidence="4" key="1">
    <citation type="submission" date="2017-11" db="EMBL/GenBank/DDBJ databases">
        <title>The sensing device of the deep-sea amphipod.</title>
        <authorList>
            <person name="Kobayashi H."/>
            <person name="Nagahama T."/>
            <person name="Arai W."/>
            <person name="Sasagawa Y."/>
            <person name="Umeda M."/>
            <person name="Hayashi T."/>
            <person name="Nikaido I."/>
            <person name="Watanabe H."/>
            <person name="Oguri K."/>
            <person name="Kitazato H."/>
            <person name="Fujioka K."/>
            <person name="Kido Y."/>
            <person name="Takami H."/>
        </authorList>
    </citation>
    <scope>NUCLEOTIDE SEQUENCE</scope>
    <source>
        <tissue evidence="4">Whole body</tissue>
    </source>
</reference>
<dbReference type="PANTHER" id="PTHR22957">
    <property type="entry name" value="TBC1 DOMAIN FAMILY MEMBER GTPASE-ACTIVATING PROTEIN"/>
    <property type="match status" value="1"/>
</dbReference>
<dbReference type="Gene3D" id="1.10.10.750">
    <property type="entry name" value="Ypt/Rab-GAP domain of gyp1p, domain 1"/>
    <property type="match status" value="1"/>
</dbReference>
<dbReference type="SMART" id="SM00164">
    <property type="entry name" value="TBC"/>
    <property type="match status" value="1"/>
</dbReference>